<name>A0A2P2NHN0_RHIMU</name>
<accession>A0A2P2NHN0</accession>
<reference evidence="1" key="1">
    <citation type="submission" date="2018-02" db="EMBL/GenBank/DDBJ databases">
        <title>Rhizophora mucronata_Transcriptome.</title>
        <authorList>
            <person name="Meera S.P."/>
            <person name="Sreeshan A."/>
            <person name="Augustine A."/>
        </authorList>
    </citation>
    <scope>NUCLEOTIDE SEQUENCE</scope>
    <source>
        <tissue evidence="1">Leaf</tissue>
    </source>
</reference>
<dbReference type="AlphaFoldDB" id="A0A2P2NHN0"/>
<proteinExistence type="predicted"/>
<protein>
    <submittedName>
        <fullName evidence="1">Uncharacterized protein</fullName>
    </submittedName>
</protein>
<dbReference type="EMBL" id="GGEC01061492">
    <property type="protein sequence ID" value="MBX41976.1"/>
    <property type="molecule type" value="Transcribed_RNA"/>
</dbReference>
<sequence length="30" mass="3281">MPSCVEHNSNLWVVSISFFSCGVSTVHSIL</sequence>
<evidence type="ECO:0000313" key="1">
    <source>
        <dbReference type="EMBL" id="MBX41976.1"/>
    </source>
</evidence>
<organism evidence="1">
    <name type="scientific">Rhizophora mucronata</name>
    <name type="common">Asiatic mangrove</name>
    <dbReference type="NCBI Taxonomy" id="61149"/>
    <lineage>
        <taxon>Eukaryota</taxon>
        <taxon>Viridiplantae</taxon>
        <taxon>Streptophyta</taxon>
        <taxon>Embryophyta</taxon>
        <taxon>Tracheophyta</taxon>
        <taxon>Spermatophyta</taxon>
        <taxon>Magnoliopsida</taxon>
        <taxon>eudicotyledons</taxon>
        <taxon>Gunneridae</taxon>
        <taxon>Pentapetalae</taxon>
        <taxon>rosids</taxon>
        <taxon>fabids</taxon>
        <taxon>Malpighiales</taxon>
        <taxon>Rhizophoraceae</taxon>
        <taxon>Rhizophora</taxon>
    </lineage>
</organism>